<keyword evidence="3" id="KW-1185">Reference proteome</keyword>
<accession>Q7NCR6</accession>
<dbReference type="InParanoid" id="Q7NCR6"/>
<dbReference type="KEGG" id="gvi:gsl2912"/>
<name>Q7NCR6_GLOVI</name>
<dbReference type="STRING" id="251221.gene:10760416"/>
<evidence type="ECO:0000313" key="3">
    <source>
        <dbReference type="Proteomes" id="UP000000557"/>
    </source>
</evidence>
<feature type="transmembrane region" description="Helical" evidence="1">
    <location>
        <begin position="31"/>
        <end position="51"/>
    </location>
</feature>
<protein>
    <submittedName>
        <fullName evidence="2">Gsl2912 protein</fullName>
    </submittedName>
</protein>
<evidence type="ECO:0000313" key="2">
    <source>
        <dbReference type="EMBL" id="BAC90853.1"/>
    </source>
</evidence>
<dbReference type="EnsemblBacteria" id="BAC90853">
    <property type="protein sequence ID" value="BAC90853"/>
    <property type="gene ID" value="BAC90853"/>
</dbReference>
<organism evidence="2 3">
    <name type="scientific">Gloeobacter violaceus (strain ATCC 29082 / PCC 7421)</name>
    <dbReference type="NCBI Taxonomy" id="251221"/>
    <lineage>
        <taxon>Bacteria</taxon>
        <taxon>Bacillati</taxon>
        <taxon>Cyanobacteriota</taxon>
        <taxon>Cyanophyceae</taxon>
        <taxon>Gloeobacterales</taxon>
        <taxon>Gloeobacteraceae</taxon>
        <taxon>Gloeobacter</taxon>
    </lineage>
</organism>
<dbReference type="RefSeq" id="WP_011142906.1">
    <property type="nucleotide sequence ID" value="NC_005125.1"/>
</dbReference>
<keyword evidence="1" id="KW-0472">Membrane</keyword>
<dbReference type="EMBL" id="BA000045">
    <property type="protein sequence ID" value="BAC90853.1"/>
    <property type="molecule type" value="Genomic_DNA"/>
</dbReference>
<dbReference type="AlphaFoldDB" id="Q7NCR6"/>
<proteinExistence type="predicted"/>
<sequence length="57" mass="6216">MLTTAIIAVLLLGWAIHLIERGWRQREEDLVLAGGLVVLTAGAVLLVYSLLSRLFGL</sequence>
<dbReference type="Proteomes" id="UP000000557">
    <property type="component" value="Chromosome"/>
</dbReference>
<keyword evidence="1" id="KW-0812">Transmembrane</keyword>
<dbReference type="HOGENOM" id="CLU_203210_0_0_3"/>
<gene>
    <name evidence="2" type="ordered locus">gsl2912</name>
</gene>
<evidence type="ECO:0000256" key="1">
    <source>
        <dbReference type="SAM" id="Phobius"/>
    </source>
</evidence>
<keyword evidence="1" id="KW-1133">Transmembrane helix</keyword>
<reference evidence="2 3" key="1">
    <citation type="journal article" date="2003" name="DNA Res.">
        <title>Complete genome structure of Gloeobacter violaceus PCC 7421, a cyanobacterium that lacks thylakoids.</title>
        <authorList>
            <person name="Nakamura Y."/>
            <person name="Kaneko T."/>
            <person name="Sato S."/>
            <person name="Mimuro M."/>
            <person name="Miyashita H."/>
            <person name="Tsuchiya T."/>
            <person name="Sasamoto S."/>
            <person name="Watanabe A."/>
            <person name="Kawashima K."/>
            <person name="Kishida Y."/>
            <person name="Kiyokawa C."/>
            <person name="Kohara M."/>
            <person name="Matsumoto M."/>
            <person name="Matsuno A."/>
            <person name="Nakazaki N."/>
            <person name="Shimpo S."/>
            <person name="Takeuchi C."/>
            <person name="Yamada M."/>
            <person name="Tabata S."/>
        </authorList>
    </citation>
    <scope>NUCLEOTIDE SEQUENCE [LARGE SCALE GENOMIC DNA]</scope>
    <source>
        <strain evidence="3">ATCC 29082 / PCC 7421</strain>
    </source>
</reference>
<reference evidence="2 3" key="2">
    <citation type="journal article" date="2003" name="DNA Res.">
        <title>Complete genome structure of Gloeobacter violaceus PCC 7421, a cyanobacterium that lacks thylakoids (supplement).</title>
        <authorList>
            <person name="Nakamura Y."/>
            <person name="Kaneko T."/>
            <person name="Sato S."/>
            <person name="Mimuro M."/>
            <person name="Miyashita H."/>
            <person name="Tsuchiya T."/>
            <person name="Sasamoto S."/>
            <person name="Watanabe A."/>
            <person name="Kawashima K."/>
            <person name="Kishida Y."/>
            <person name="Kiyokawa C."/>
            <person name="Kohara M."/>
            <person name="Matsumoto M."/>
            <person name="Matsuno A."/>
            <person name="Nakazaki N."/>
            <person name="Shimpo S."/>
            <person name="Takeuchi C."/>
            <person name="Yamada M."/>
            <person name="Tabata S."/>
        </authorList>
    </citation>
    <scope>NUCLEOTIDE SEQUENCE [LARGE SCALE GENOMIC DNA]</scope>
    <source>
        <strain evidence="3">ATCC 29082 / PCC 7421</strain>
    </source>
</reference>